<keyword evidence="3" id="KW-0238">DNA-binding</keyword>
<dbReference type="InterPro" id="IPR039425">
    <property type="entry name" value="RNA_pol_sigma-70-like"/>
</dbReference>
<dbReference type="PANTHER" id="PTHR43133:SF8">
    <property type="entry name" value="RNA POLYMERASE SIGMA FACTOR HI_1459-RELATED"/>
    <property type="match status" value="1"/>
</dbReference>
<reference evidence="6 7" key="1">
    <citation type="submission" date="2021-02" db="EMBL/GenBank/DDBJ databases">
        <title>Alicyclobacillus curvatus sp. nov. and Alicyclobacillus mengziensis sp. nov., two acidophilic bacteria isolated from acid mine drainage.</title>
        <authorList>
            <person name="Huang Y."/>
        </authorList>
    </citation>
    <scope>NUCLEOTIDE SEQUENCE [LARGE SCALE GENOMIC DNA]</scope>
    <source>
        <strain evidence="6 7">S30H14</strain>
    </source>
</reference>
<keyword evidence="4" id="KW-0804">Transcription</keyword>
<gene>
    <name evidence="6" type="ORF">JZ786_16320</name>
</gene>
<keyword evidence="7" id="KW-1185">Reference proteome</keyword>
<dbReference type="PANTHER" id="PTHR43133">
    <property type="entry name" value="RNA POLYMERASE ECF-TYPE SIGMA FACTO"/>
    <property type="match status" value="1"/>
</dbReference>
<accession>A0A9X7VWX1</accession>
<dbReference type="AlphaFoldDB" id="A0A9X7VWX1"/>
<evidence type="ECO:0000256" key="2">
    <source>
        <dbReference type="ARBA" id="ARBA00023082"/>
    </source>
</evidence>
<protein>
    <submittedName>
        <fullName evidence="6">Sigma-70 family RNA polymerase sigma factor</fullName>
    </submittedName>
</protein>
<dbReference type="GO" id="GO:0006352">
    <property type="term" value="P:DNA-templated transcription initiation"/>
    <property type="evidence" value="ECO:0007669"/>
    <property type="project" value="InterPro"/>
</dbReference>
<dbReference type="GO" id="GO:0016987">
    <property type="term" value="F:sigma factor activity"/>
    <property type="evidence" value="ECO:0007669"/>
    <property type="project" value="UniProtKB-KW"/>
</dbReference>
<dbReference type="EMBL" id="CP071182">
    <property type="protein sequence ID" value="QSO46080.1"/>
    <property type="molecule type" value="Genomic_DNA"/>
</dbReference>
<evidence type="ECO:0000313" key="7">
    <source>
        <dbReference type="Proteomes" id="UP000663505"/>
    </source>
</evidence>
<evidence type="ECO:0000256" key="4">
    <source>
        <dbReference type="ARBA" id="ARBA00023163"/>
    </source>
</evidence>
<sequence>MGETDQQTAIIRQLFDEYADSLYRYAKYSLPPDMDARDVVQEVFLRAFRSWHGFQGQSSAKTWLYQIARNHIYDLLRKKPSTGDYEPYHQCHISIWTNPFKN</sequence>
<evidence type="ECO:0000256" key="1">
    <source>
        <dbReference type="ARBA" id="ARBA00023015"/>
    </source>
</evidence>
<dbReference type="Proteomes" id="UP000663505">
    <property type="component" value="Chromosome"/>
</dbReference>
<dbReference type="InterPro" id="IPR007627">
    <property type="entry name" value="RNA_pol_sigma70_r2"/>
</dbReference>
<keyword evidence="2" id="KW-0731">Sigma factor</keyword>
<dbReference type="KEGG" id="afx:JZ786_16320"/>
<evidence type="ECO:0000256" key="3">
    <source>
        <dbReference type="ARBA" id="ARBA00023125"/>
    </source>
</evidence>
<dbReference type="InterPro" id="IPR013325">
    <property type="entry name" value="RNA_pol_sigma_r2"/>
</dbReference>
<dbReference type="SUPFAM" id="SSF88946">
    <property type="entry name" value="Sigma2 domain of RNA polymerase sigma factors"/>
    <property type="match status" value="1"/>
</dbReference>
<proteinExistence type="predicted"/>
<dbReference type="RefSeq" id="WP_206655451.1">
    <property type="nucleotide sequence ID" value="NZ_CP071182.1"/>
</dbReference>
<evidence type="ECO:0000259" key="5">
    <source>
        <dbReference type="Pfam" id="PF04542"/>
    </source>
</evidence>
<dbReference type="NCBIfam" id="TIGR02937">
    <property type="entry name" value="sigma70-ECF"/>
    <property type="match status" value="1"/>
</dbReference>
<dbReference type="Gene3D" id="1.10.1740.10">
    <property type="match status" value="1"/>
</dbReference>
<keyword evidence="1" id="KW-0805">Transcription regulation</keyword>
<evidence type="ECO:0000313" key="6">
    <source>
        <dbReference type="EMBL" id="QSO46080.1"/>
    </source>
</evidence>
<name>A0A9X7VWX1_9BACL</name>
<dbReference type="GO" id="GO:0003677">
    <property type="term" value="F:DNA binding"/>
    <property type="evidence" value="ECO:0007669"/>
    <property type="project" value="UniProtKB-KW"/>
</dbReference>
<feature type="domain" description="RNA polymerase sigma-70 region 2" evidence="5">
    <location>
        <begin position="14"/>
        <end position="79"/>
    </location>
</feature>
<dbReference type="Pfam" id="PF04542">
    <property type="entry name" value="Sigma70_r2"/>
    <property type="match status" value="1"/>
</dbReference>
<dbReference type="InterPro" id="IPR014284">
    <property type="entry name" value="RNA_pol_sigma-70_dom"/>
</dbReference>
<organism evidence="6 7">
    <name type="scientific">Alicyclobacillus mengziensis</name>
    <dbReference type="NCBI Taxonomy" id="2931921"/>
    <lineage>
        <taxon>Bacteria</taxon>
        <taxon>Bacillati</taxon>
        <taxon>Bacillota</taxon>
        <taxon>Bacilli</taxon>
        <taxon>Bacillales</taxon>
        <taxon>Alicyclobacillaceae</taxon>
        <taxon>Alicyclobacillus</taxon>
    </lineage>
</organism>